<dbReference type="SUPFAM" id="SSF46565">
    <property type="entry name" value="Chaperone J-domain"/>
    <property type="match status" value="1"/>
</dbReference>
<dbReference type="VEuPathDB" id="ToxoDB:TGDOM2_204480"/>
<sequence>MTFSDASVSLSDGRHQDGPTGQSAGAPGARSVSPGSGESLSRKNVSESDLPPSVSARWPFCSSRRRAAALVSILSFFAWSVDTLFPTNADTQKQDQPLRAPPHFSFSPSLLYAEARASPGKSRDFYRLLGVKRNATPREIDKAYRKLAKQYHPDVNPGNEEKFLDIAKAHEVLSNEEQRKKYDMFGEAGLGEGGGPSPAEFGGSPIDLSDLFGGMFGGGGGGGPNIKFSFGGGDGPPFGGGSEGFGSFFGGNAGGFQEASPSSASLYDAEDDEVDELGPQAVQRVVEGRDFVFFLALYNPRCRPCRQLKDEFVKAAKRMKGIVPFGAINCSRFGNISYCKEAQHYPTLLFFPADKHSKRIDYRGERTSAAMVRFLSENLPSTVVVLTDDSMEGWISTDAQKPKVVLFTDKRGIPPLFKYLSYQMRNQVAMGVVFKNQKNLLKAFGEGLEYQRKHRTHTHSDKPLPAEIVFPSLLAVDDIDLLTGEWIDVKNHVNQELLTLTFSRLAAKARTASGVSFRELTARRVSSGECSKDDSQFCFVLLVPDAMAAALAPKDLFAKLTELAEKFKRDPLKICWVNKDAQPGFTRVFSLSSDQEIVFLAYRPKRKKYEVMSGPLTPASLESFVNDVVSGGKQLTGKLTQFPQLVGKQRTKTSGHDEL</sequence>
<evidence type="ECO:0000256" key="1">
    <source>
        <dbReference type="SAM" id="MobiDB-lite"/>
    </source>
</evidence>
<dbReference type="SMART" id="SM00271">
    <property type="entry name" value="DnaJ"/>
    <property type="match status" value="1"/>
</dbReference>
<evidence type="ECO:0000313" key="4">
    <source>
        <dbReference type="EMBL" id="KFG38138.1"/>
    </source>
</evidence>
<dbReference type="EMBL" id="AHZU02000957">
    <property type="protein sequence ID" value="KFG38138.1"/>
    <property type="molecule type" value="Genomic_DNA"/>
</dbReference>
<evidence type="ECO:0000259" key="3">
    <source>
        <dbReference type="PROSITE" id="PS51352"/>
    </source>
</evidence>
<protein>
    <submittedName>
        <fullName evidence="4">Thioredoxin domain-containing protein</fullName>
    </submittedName>
</protein>
<dbReference type="Gene3D" id="1.10.287.110">
    <property type="entry name" value="DnaJ domain"/>
    <property type="match status" value="1"/>
</dbReference>
<dbReference type="InterPro" id="IPR036869">
    <property type="entry name" value="J_dom_sf"/>
</dbReference>
<dbReference type="Pfam" id="PF00085">
    <property type="entry name" value="Thioredoxin"/>
    <property type="match status" value="1"/>
</dbReference>
<dbReference type="PANTHER" id="PTHR45184:SF1">
    <property type="entry name" value="DNAJ PROTEIN ERDJ3A"/>
    <property type="match status" value="1"/>
</dbReference>
<organism evidence="4 5">
    <name type="scientific">Toxoplasma gondii GAB2-2007-GAL-DOM2</name>
    <dbReference type="NCBI Taxonomy" id="1130820"/>
    <lineage>
        <taxon>Eukaryota</taxon>
        <taxon>Sar</taxon>
        <taxon>Alveolata</taxon>
        <taxon>Apicomplexa</taxon>
        <taxon>Conoidasida</taxon>
        <taxon>Coccidia</taxon>
        <taxon>Eucoccidiorida</taxon>
        <taxon>Eimeriorina</taxon>
        <taxon>Sarcocystidae</taxon>
        <taxon>Toxoplasma</taxon>
    </lineage>
</organism>
<dbReference type="PRINTS" id="PR00625">
    <property type="entry name" value="JDOMAIN"/>
</dbReference>
<dbReference type="Pfam" id="PF00226">
    <property type="entry name" value="DnaJ"/>
    <property type="match status" value="1"/>
</dbReference>
<dbReference type="AlphaFoldDB" id="A0A086K170"/>
<feature type="compositionally biased region" description="Polar residues" evidence="1">
    <location>
        <begin position="1"/>
        <end position="10"/>
    </location>
</feature>
<dbReference type="CDD" id="cd06257">
    <property type="entry name" value="DnaJ"/>
    <property type="match status" value="1"/>
</dbReference>
<dbReference type="OrthoDB" id="445556at2759"/>
<dbReference type="SUPFAM" id="SSF52833">
    <property type="entry name" value="Thioredoxin-like"/>
    <property type="match status" value="2"/>
</dbReference>
<feature type="region of interest" description="Disordered" evidence="1">
    <location>
        <begin position="1"/>
        <end position="54"/>
    </location>
</feature>
<reference evidence="4 5" key="1">
    <citation type="submission" date="2014-02" db="EMBL/GenBank/DDBJ databases">
        <authorList>
            <person name="Sibley D."/>
            <person name="Venepally P."/>
            <person name="Karamycheva S."/>
            <person name="Hadjithomas M."/>
            <person name="Khan A."/>
            <person name="Brunk B."/>
            <person name="Roos D."/>
            <person name="Caler E."/>
            <person name="Lorenzi H."/>
        </authorList>
    </citation>
    <scope>NUCLEOTIDE SEQUENCE [LARGE SCALE GENOMIC DNA]</scope>
    <source>
        <strain evidence="4 5">GAB2-2007-GAL-DOM2</strain>
    </source>
</reference>
<dbReference type="InterPro" id="IPR013766">
    <property type="entry name" value="Thioredoxin_domain"/>
</dbReference>
<dbReference type="PANTHER" id="PTHR45184">
    <property type="entry name" value="DNAJ PROTEIN ERDJ3A"/>
    <property type="match status" value="1"/>
</dbReference>
<dbReference type="InterPro" id="IPR052842">
    <property type="entry name" value="ER_Co-chaperone"/>
</dbReference>
<feature type="domain" description="J" evidence="2">
    <location>
        <begin position="124"/>
        <end position="186"/>
    </location>
</feature>
<dbReference type="InterPro" id="IPR036249">
    <property type="entry name" value="Thioredoxin-like_sf"/>
</dbReference>
<dbReference type="InterPro" id="IPR001623">
    <property type="entry name" value="DnaJ_domain"/>
</dbReference>
<evidence type="ECO:0000313" key="5">
    <source>
        <dbReference type="Proteomes" id="UP000028837"/>
    </source>
</evidence>
<dbReference type="PROSITE" id="PS50076">
    <property type="entry name" value="DNAJ_2"/>
    <property type="match status" value="1"/>
</dbReference>
<feature type="domain" description="Thioredoxin" evidence="3">
    <location>
        <begin position="254"/>
        <end position="380"/>
    </location>
</feature>
<proteinExistence type="predicted"/>
<dbReference type="PROSITE" id="PS51352">
    <property type="entry name" value="THIOREDOXIN_2"/>
    <property type="match status" value="1"/>
</dbReference>
<gene>
    <name evidence="4" type="ORF">TGDOM2_204480</name>
</gene>
<comment type="caution">
    <text evidence="4">The sequence shown here is derived from an EMBL/GenBank/DDBJ whole genome shotgun (WGS) entry which is preliminary data.</text>
</comment>
<accession>A0A086K170</accession>
<dbReference type="Proteomes" id="UP000028837">
    <property type="component" value="Unassembled WGS sequence"/>
</dbReference>
<dbReference type="Gene3D" id="3.40.30.10">
    <property type="entry name" value="Glutaredoxin"/>
    <property type="match status" value="3"/>
</dbReference>
<name>A0A086K170_TOXGO</name>
<evidence type="ECO:0000259" key="2">
    <source>
        <dbReference type="PROSITE" id="PS50076"/>
    </source>
</evidence>